<dbReference type="InterPro" id="IPR039426">
    <property type="entry name" value="TonB-dep_rcpt-like"/>
</dbReference>
<dbReference type="InterPro" id="IPR037066">
    <property type="entry name" value="Plug_dom_sf"/>
</dbReference>
<reference evidence="13" key="1">
    <citation type="journal article" date="2019" name="Int. J. Syst. Evol. Microbiol.">
        <title>The Global Catalogue of Microorganisms (GCM) 10K type strain sequencing project: providing services to taxonomists for standard genome sequencing and annotation.</title>
        <authorList>
            <consortium name="The Broad Institute Genomics Platform"/>
            <consortium name="The Broad Institute Genome Sequencing Center for Infectious Disease"/>
            <person name="Wu L."/>
            <person name="Ma J."/>
        </authorList>
    </citation>
    <scope>NUCLEOTIDE SEQUENCE [LARGE SCALE GENOMIC DNA]</scope>
    <source>
        <strain evidence="13">KCTC 42211</strain>
    </source>
</reference>
<evidence type="ECO:0000259" key="11">
    <source>
        <dbReference type="Pfam" id="PF07715"/>
    </source>
</evidence>
<keyword evidence="7 8" id="KW-0998">Cell outer membrane</keyword>
<dbReference type="InterPro" id="IPR036942">
    <property type="entry name" value="Beta-barrel_TonB_sf"/>
</dbReference>
<keyword evidence="2 8" id="KW-0813">Transport</keyword>
<comment type="caution">
    <text evidence="12">The sequence shown here is derived from an EMBL/GenBank/DDBJ whole genome shotgun (WGS) entry which is preliminary data.</text>
</comment>
<keyword evidence="13" id="KW-1185">Reference proteome</keyword>
<sequence length="949" mass="103798">MVLPAAGVAFAQDADAQAATTETEAKTLDKVVVTGSLIPTSQLETATPVMTITAEDIQARGFNSVTEVLQKSSFATGGIQGAQTSASFTQGAETMSLFGLDPGYVKYLIDGRPMANYPALYNGSSTFNNISGIPVDMVDRIEILPGGQSSLYGSDAIAGVVNIILKKRMDGTVLNVRGGWYSEGGGDSARVSLSHGFNSADDRLNVLVGLQHEERDPIWGYQRDRTKQFNVNGYSPATASRDYLVTSYFTSYKFLDPANCGNLTDQFGGTVGLQTRPGFGDENYCGSFYTPGYRTLMNEKKSTQVYTHGTFDLNENTELYADVLFSKEKVKYHVGSNYTWWGTGPGWGYFWDPRVGNDIAAAYGEYFCGADPDPACLAGLPPGSLLSLQRAFSPEEMGPGGFANTMEKNESEAYSVTFGANGTFGGSNWDYDLGFTRTHYKLDEIGFVRWAGPMNDYFQEHVLGPQLGLDPLFGAYPVFQPDYAAFYTPISPEDFAAMTGYATSKSETSDNMLRGQVTNSALFTLPGGDAGLAVAVEGGRQSWDYTPDPGYLNGDVWGTTAVAGGGARTRYAATAELRLPVWDMLTVTASGRYDSFKTSHSTVDKPTYSIGLEFRPMETLLFRGKYGTAFKAPTLSDMFMGPSGYYSSVIDYYNCSLAGYGPDAIEDCPNQYSNRQFFGTQSGNTELDPINAKVWSVGAVWSPVERLSINVDYLHWDIEDEVTQQSANALSLQDYRCRTGIDDINSAVCQAALAQVTRNAAGAITEIYTPKINVSRETLNAVTVAANYTWDAGNFGAFMLRGSFTENLKHEYQQYAEDPMINLLEDPYWSSDPKRKADFSIGWNKSDFNTTLYANWFDATPNYAAQITDRGYAGNRAGKLPSHISWNLSLGYSPLENLKLSFLVNNLFNKMPPMDWSYPGTSGAPYNGGNFDVYGRAMYLEARYSFGAE</sequence>
<dbReference type="Pfam" id="PF07715">
    <property type="entry name" value="Plug"/>
    <property type="match status" value="1"/>
</dbReference>
<evidence type="ECO:0000256" key="7">
    <source>
        <dbReference type="ARBA" id="ARBA00023237"/>
    </source>
</evidence>
<feature type="domain" description="TonB-dependent receptor plug" evidence="11">
    <location>
        <begin position="42"/>
        <end position="160"/>
    </location>
</feature>
<accession>A0ABV7UVQ3</accession>
<name>A0ABV7UVQ3_9GAMM</name>
<evidence type="ECO:0000256" key="6">
    <source>
        <dbReference type="ARBA" id="ARBA00023136"/>
    </source>
</evidence>
<dbReference type="PANTHER" id="PTHR47234">
    <property type="match status" value="1"/>
</dbReference>
<protein>
    <submittedName>
        <fullName evidence="12">TonB-dependent receptor plug domain-containing protein</fullName>
    </submittedName>
</protein>
<comment type="similarity">
    <text evidence="8 9">Belongs to the TonB-dependent receptor family.</text>
</comment>
<dbReference type="Proteomes" id="UP001595724">
    <property type="component" value="Unassembled WGS sequence"/>
</dbReference>
<dbReference type="Pfam" id="PF00593">
    <property type="entry name" value="TonB_dep_Rec_b-barrel"/>
    <property type="match status" value="1"/>
</dbReference>
<evidence type="ECO:0000256" key="5">
    <source>
        <dbReference type="ARBA" id="ARBA00023077"/>
    </source>
</evidence>
<keyword evidence="4 8" id="KW-0812">Transmembrane</keyword>
<evidence type="ECO:0000256" key="8">
    <source>
        <dbReference type="PROSITE-ProRule" id="PRU01360"/>
    </source>
</evidence>
<dbReference type="InterPro" id="IPR000531">
    <property type="entry name" value="Beta-barrel_TonB"/>
</dbReference>
<dbReference type="Gene3D" id="2.40.170.20">
    <property type="entry name" value="TonB-dependent receptor, beta-barrel domain"/>
    <property type="match status" value="1"/>
</dbReference>
<comment type="subcellular location">
    <subcellularLocation>
        <location evidence="1 8">Cell outer membrane</location>
        <topology evidence="1 8">Multi-pass membrane protein</topology>
    </subcellularLocation>
</comment>
<proteinExistence type="inferred from homology"/>
<evidence type="ECO:0000256" key="2">
    <source>
        <dbReference type="ARBA" id="ARBA00022448"/>
    </source>
</evidence>
<keyword evidence="12" id="KW-0675">Receptor</keyword>
<dbReference type="InterPro" id="IPR012910">
    <property type="entry name" value="Plug_dom"/>
</dbReference>
<evidence type="ECO:0000256" key="9">
    <source>
        <dbReference type="RuleBase" id="RU003357"/>
    </source>
</evidence>
<keyword evidence="5 9" id="KW-0798">TonB box</keyword>
<feature type="domain" description="TonB-dependent receptor-like beta-barrel" evidence="10">
    <location>
        <begin position="419"/>
        <end position="907"/>
    </location>
</feature>
<dbReference type="Gene3D" id="2.170.130.10">
    <property type="entry name" value="TonB-dependent receptor, plug domain"/>
    <property type="match status" value="1"/>
</dbReference>
<dbReference type="PANTHER" id="PTHR47234:SF1">
    <property type="entry name" value="TONB-DEPENDENT RECEPTOR"/>
    <property type="match status" value="1"/>
</dbReference>
<keyword evidence="6 8" id="KW-0472">Membrane</keyword>
<dbReference type="EMBL" id="JBHRYF010000009">
    <property type="protein sequence ID" value="MFC3661085.1"/>
    <property type="molecule type" value="Genomic_DNA"/>
</dbReference>
<evidence type="ECO:0000259" key="10">
    <source>
        <dbReference type="Pfam" id="PF00593"/>
    </source>
</evidence>
<evidence type="ECO:0000313" key="12">
    <source>
        <dbReference type="EMBL" id="MFC3661085.1"/>
    </source>
</evidence>
<dbReference type="SUPFAM" id="SSF56935">
    <property type="entry name" value="Porins"/>
    <property type="match status" value="1"/>
</dbReference>
<dbReference type="PROSITE" id="PS52016">
    <property type="entry name" value="TONB_DEPENDENT_REC_3"/>
    <property type="match status" value="1"/>
</dbReference>
<evidence type="ECO:0000313" key="13">
    <source>
        <dbReference type="Proteomes" id="UP001595724"/>
    </source>
</evidence>
<organism evidence="12 13">
    <name type="scientific">Luteimonas notoginsengisoli</name>
    <dbReference type="NCBI Taxonomy" id="1578200"/>
    <lineage>
        <taxon>Bacteria</taxon>
        <taxon>Pseudomonadati</taxon>
        <taxon>Pseudomonadota</taxon>
        <taxon>Gammaproteobacteria</taxon>
        <taxon>Lysobacterales</taxon>
        <taxon>Lysobacteraceae</taxon>
        <taxon>Luteimonas</taxon>
    </lineage>
</organism>
<evidence type="ECO:0000256" key="3">
    <source>
        <dbReference type="ARBA" id="ARBA00022452"/>
    </source>
</evidence>
<keyword evidence="3 8" id="KW-1134">Transmembrane beta strand</keyword>
<evidence type="ECO:0000256" key="1">
    <source>
        <dbReference type="ARBA" id="ARBA00004571"/>
    </source>
</evidence>
<evidence type="ECO:0000256" key="4">
    <source>
        <dbReference type="ARBA" id="ARBA00022692"/>
    </source>
</evidence>
<gene>
    <name evidence="12" type="ORF">ACFOM9_13525</name>
</gene>